<dbReference type="NCBIfam" id="NF004238">
    <property type="entry name" value="PRK05682.1-1"/>
    <property type="match status" value="1"/>
</dbReference>
<dbReference type="Pfam" id="PF07559">
    <property type="entry name" value="FlgE_D2"/>
    <property type="match status" value="1"/>
</dbReference>
<reference evidence="10 11" key="1">
    <citation type="submission" date="2023-04" db="EMBL/GenBank/DDBJ databases">
        <authorList>
            <person name="Otstavnykh N."/>
            <person name="Seitkalieva A."/>
            <person name="Bystritskaya E."/>
        </authorList>
    </citation>
    <scope>NUCLEOTIDE SEQUENCE [LARGE SCALE GENOMIC DNA]</scope>
    <source>
        <strain evidence="10 11">NRIC 0815</strain>
    </source>
</reference>
<comment type="caution">
    <text evidence="10">The sequence shown here is derived from an EMBL/GenBank/DDBJ whole genome shotgun (WGS) entry which is preliminary data.</text>
</comment>
<gene>
    <name evidence="10" type="primary">flgE</name>
    <name evidence="10" type="ORF">QLT01_00105</name>
</gene>
<feature type="domain" description="Flagellar hook protein FlgE/F/G-like D1" evidence="9">
    <location>
        <begin position="77"/>
        <end position="131"/>
    </location>
</feature>
<dbReference type="PANTHER" id="PTHR30435">
    <property type="entry name" value="FLAGELLAR PROTEIN"/>
    <property type="match status" value="1"/>
</dbReference>
<proteinExistence type="inferred from homology"/>
<dbReference type="SUPFAM" id="SSF117143">
    <property type="entry name" value="Flagellar hook protein flgE"/>
    <property type="match status" value="1"/>
</dbReference>
<dbReference type="InterPro" id="IPR019776">
    <property type="entry name" value="Flagellar_basal_body_rod_CS"/>
</dbReference>
<dbReference type="InterPro" id="IPR001444">
    <property type="entry name" value="Flag_bb_rod_N"/>
</dbReference>
<evidence type="ECO:0000256" key="1">
    <source>
        <dbReference type="ARBA" id="ARBA00004117"/>
    </source>
</evidence>
<evidence type="ECO:0000259" key="9">
    <source>
        <dbReference type="Pfam" id="PF22692"/>
    </source>
</evidence>
<keyword evidence="10" id="KW-0969">Cilium</keyword>
<evidence type="ECO:0000256" key="2">
    <source>
        <dbReference type="ARBA" id="ARBA00009677"/>
    </source>
</evidence>
<feature type="domain" description="Flagellar basal-body/hook protein C-terminal" evidence="7">
    <location>
        <begin position="374"/>
        <end position="418"/>
    </location>
</feature>
<feature type="domain" description="Flagellar basal body rod protein N-terminal" evidence="6">
    <location>
        <begin position="6"/>
        <end position="33"/>
    </location>
</feature>
<reference evidence="11" key="2">
    <citation type="submission" date="2023-07" db="EMBL/GenBank/DDBJ databases">
        <title>Genome-based characterization of strain KMM 296 and proposal for reclassification of Cobetia litoralis and Cobetia pacifica, and emended description of the species Cobetia amphilecti and Cobetia marina.</title>
        <authorList>
            <person name="Balabanova L."/>
            <person name="Nedashkovskaya O."/>
        </authorList>
    </citation>
    <scope>NUCLEOTIDE SEQUENCE [LARGE SCALE GENOMIC DNA]</scope>
    <source>
        <strain evidence="11">NRIC 0815</strain>
    </source>
</reference>
<comment type="function">
    <text evidence="5">A flexible structure which links the flagellar filament to the drive apparatus in the basal body.</text>
</comment>
<dbReference type="InterPro" id="IPR010930">
    <property type="entry name" value="Flg_bb/hook_C_dom"/>
</dbReference>
<dbReference type="Pfam" id="PF22692">
    <property type="entry name" value="LlgE_F_G_D1"/>
    <property type="match status" value="1"/>
</dbReference>
<dbReference type="Gene3D" id="2.60.98.20">
    <property type="entry name" value="Flagellar hook protein FlgE"/>
    <property type="match status" value="1"/>
</dbReference>
<dbReference type="InterPro" id="IPR037058">
    <property type="entry name" value="Falgellar_hook_FlgE_sf"/>
</dbReference>
<evidence type="ECO:0000256" key="3">
    <source>
        <dbReference type="ARBA" id="ARBA00019015"/>
    </source>
</evidence>
<organism evidence="10 11">
    <name type="scientific">Cobetia amphilecti</name>
    <dbReference type="NCBI Taxonomy" id="1055104"/>
    <lineage>
        <taxon>Bacteria</taxon>
        <taxon>Pseudomonadati</taxon>
        <taxon>Pseudomonadota</taxon>
        <taxon>Gammaproteobacteria</taxon>
        <taxon>Oceanospirillales</taxon>
        <taxon>Halomonadaceae</taxon>
        <taxon>Cobetia</taxon>
    </lineage>
</organism>
<keyword evidence="11" id="KW-1185">Reference proteome</keyword>
<feature type="domain" description="Flagellar hook protein FlgE D2" evidence="8">
    <location>
        <begin position="160"/>
        <end position="300"/>
    </location>
</feature>
<keyword evidence="10" id="KW-0966">Cell projection</keyword>
<dbReference type="PANTHER" id="PTHR30435:SF1">
    <property type="entry name" value="FLAGELLAR HOOK PROTEIN FLGE"/>
    <property type="match status" value="1"/>
</dbReference>
<keyword evidence="10" id="KW-0282">Flagellum</keyword>
<comment type="subcellular location">
    <subcellularLocation>
        <location evidence="1 5">Bacterial flagellum basal body</location>
    </subcellularLocation>
</comment>
<sequence length="419" mass="44057">MAFSQALSGLSAAATNLDVIGNNIANSETVGFKSSETQFADLYASSQAAGIGVQVASISQDFSTGSLETTGRDLDIAISGEGFLRFADSTGQVVYSRNGQLNVDADGYIVNTQGAQLTGYAGERVTGEPVVLQVPTAPLAASATQDNLANSIYGAQISINLDSEAEPTTTTFDPMDPTSYDYASSMTVYDSLGSEHVVTSFYTKTDSNTWDVQHVMDFAGKSAEYQSDVNAGITPTVDFDVQVEQISFGTNGQLNSDYTQTAMTYTLANGAEDMNFSIDLTGSTQYANDYEVTSLSQNGYTSGSLVGISIDGDGRVIGSYSNELTQTLGTIALANFANDQGLKPNGDNSWLATAESGEPLVGVPGEGVFGDVVSGAVEASNVDLTTELVDLIIAQRNYQSNAQTISVQDEVQQTVINLR</sequence>
<name>A0ABT6UKC7_9GAMM</name>
<comment type="similarity">
    <text evidence="2 5">Belongs to the flagella basal body rod proteins family.</text>
</comment>
<dbReference type="EMBL" id="JASCSA010000001">
    <property type="protein sequence ID" value="MDI5882750.1"/>
    <property type="molecule type" value="Genomic_DNA"/>
</dbReference>
<dbReference type="Pfam" id="PF06429">
    <property type="entry name" value="Flg_bbr_C"/>
    <property type="match status" value="1"/>
</dbReference>
<evidence type="ECO:0000313" key="10">
    <source>
        <dbReference type="EMBL" id="MDI5882750.1"/>
    </source>
</evidence>
<dbReference type="Pfam" id="PF00460">
    <property type="entry name" value="Flg_bb_rod"/>
    <property type="match status" value="1"/>
</dbReference>
<dbReference type="InterPro" id="IPR020013">
    <property type="entry name" value="Flagellar_FlgE/F/G"/>
</dbReference>
<keyword evidence="4 5" id="KW-0975">Bacterial flagellum</keyword>
<dbReference type="InterPro" id="IPR053967">
    <property type="entry name" value="LlgE_F_G-like_D1"/>
</dbReference>
<dbReference type="Proteomes" id="UP001229025">
    <property type="component" value="Unassembled WGS sequence"/>
</dbReference>
<evidence type="ECO:0000256" key="5">
    <source>
        <dbReference type="RuleBase" id="RU362116"/>
    </source>
</evidence>
<evidence type="ECO:0000259" key="6">
    <source>
        <dbReference type="Pfam" id="PF00460"/>
    </source>
</evidence>
<protein>
    <recommendedName>
        <fullName evidence="3 5">Flagellar hook protein FlgE</fullName>
    </recommendedName>
</protein>
<dbReference type="RefSeq" id="WP_284726040.1">
    <property type="nucleotide sequence ID" value="NZ_JASCSA010000001.1"/>
</dbReference>
<evidence type="ECO:0000256" key="4">
    <source>
        <dbReference type="ARBA" id="ARBA00023143"/>
    </source>
</evidence>
<dbReference type="PROSITE" id="PS00588">
    <property type="entry name" value="FLAGELLA_BB_ROD"/>
    <property type="match status" value="1"/>
</dbReference>
<evidence type="ECO:0000259" key="8">
    <source>
        <dbReference type="Pfam" id="PF07559"/>
    </source>
</evidence>
<evidence type="ECO:0000259" key="7">
    <source>
        <dbReference type="Pfam" id="PF06429"/>
    </source>
</evidence>
<accession>A0ABT6UKC7</accession>
<dbReference type="InterPro" id="IPR037925">
    <property type="entry name" value="FlgE/F/G-like"/>
</dbReference>
<evidence type="ECO:0000313" key="11">
    <source>
        <dbReference type="Proteomes" id="UP001229025"/>
    </source>
</evidence>
<dbReference type="NCBIfam" id="TIGR03506">
    <property type="entry name" value="FlgEFG_subfam"/>
    <property type="match status" value="1"/>
</dbReference>
<dbReference type="InterPro" id="IPR011491">
    <property type="entry name" value="FlgE_D2"/>
</dbReference>